<evidence type="ECO:0000259" key="5">
    <source>
        <dbReference type="SMART" id="SM00849"/>
    </source>
</evidence>
<dbReference type="AlphaFoldDB" id="A0A075G5F1"/>
<dbReference type="EC" id="3.1.2.6" evidence="6"/>
<dbReference type="SUPFAM" id="SSF56281">
    <property type="entry name" value="Metallo-hydrolase/oxidoreductase"/>
    <property type="match status" value="1"/>
</dbReference>
<dbReference type="PANTHER" id="PTHR46233">
    <property type="entry name" value="HYDROXYACYLGLUTATHIONE HYDROLASE GLOC"/>
    <property type="match status" value="1"/>
</dbReference>
<dbReference type="EMBL" id="KF900498">
    <property type="protein sequence ID" value="AIE97106.1"/>
    <property type="molecule type" value="Genomic_DNA"/>
</dbReference>
<dbReference type="PANTHER" id="PTHR46233:SF3">
    <property type="entry name" value="HYDROXYACYLGLUTATHIONE HYDROLASE GLOC"/>
    <property type="match status" value="1"/>
</dbReference>
<organism evidence="6">
    <name type="scientific">uncultured marine group II/III euryarchaeote AD1000_91_C10</name>
    <dbReference type="NCBI Taxonomy" id="1457825"/>
    <lineage>
        <taxon>Archaea</taxon>
        <taxon>Methanobacteriati</taxon>
        <taxon>Methanobacteriota</taxon>
        <taxon>environmental samples</taxon>
    </lineage>
</organism>
<sequence length="214" mass="23289">MGLKVVQWPVGPFQMNTTLVIDEATSDAIFFDPGASVQDTLTYSKEKGLKIIHLIATHCHLDHISSASEAINSLNLDLQIHSSGKDFLTTLDVQADMFNLPRPIPFSTDSFLDEGDQISLGDSTFEILHCPGHSPDSLCFYDGEILIGGDVLFYRSVGRTDIPGGDSAQLIESITKKILPLPDSTIVYPGHGPTTIIGDEKIHNPFLNGKLKLV</sequence>
<name>A0A075G5F1_9EURY</name>
<evidence type="ECO:0000256" key="3">
    <source>
        <dbReference type="ARBA" id="ARBA00022801"/>
    </source>
</evidence>
<dbReference type="Pfam" id="PF00753">
    <property type="entry name" value="Lactamase_B"/>
    <property type="match status" value="1"/>
</dbReference>
<reference evidence="6" key="1">
    <citation type="journal article" date="2014" name="Genome Biol. Evol.">
        <title>Pangenome evidence for extensive interdomain horizontal transfer affecting lineage core and shell genes in uncultured planktonic thaumarchaeota and euryarchaeota.</title>
        <authorList>
            <person name="Deschamps P."/>
            <person name="Zivanovic Y."/>
            <person name="Moreira D."/>
            <person name="Rodriguez-Valera F."/>
            <person name="Lopez-Garcia P."/>
        </authorList>
    </citation>
    <scope>NUCLEOTIDE SEQUENCE</scope>
</reference>
<feature type="domain" description="Metallo-beta-lactamase" evidence="5">
    <location>
        <begin position="14"/>
        <end position="191"/>
    </location>
</feature>
<protein>
    <submittedName>
        <fullName evidence="6">Putative enzyme with metallo-hydrolase/oxidoreductase domain (GloB)</fullName>
        <ecNumber evidence="6">3.1.2.6</ecNumber>
    </submittedName>
</protein>
<dbReference type="GO" id="GO:0046872">
    <property type="term" value="F:metal ion binding"/>
    <property type="evidence" value="ECO:0007669"/>
    <property type="project" value="UniProtKB-KW"/>
</dbReference>
<accession>A0A075G5F1</accession>
<evidence type="ECO:0000256" key="1">
    <source>
        <dbReference type="ARBA" id="ARBA00001947"/>
    </source>
</evidence>
<evidence type="ECO:0000256" key="2">
    <source>
        <dbReference type="ARBA" id="ARBA00022723"/>
    </source>
</evidence>
<gene>
    <name evidence="6" type="primary">gloB</name>
</gene>
<dbReference type="InterPro" id="IPR036866">
    <property type="entry name" value="RibonucZ/Hydroxyglut_hydro"/>
</dbReference>
<dbReference type="Gene3D" id="3.60.15.10">
    <property type="entry name" value="Ribonuclease Z/Hydroxyacylglutathione hydrolase-like"/>
    <property type="match status" value="1"/>
</dbReference>
<evidence type="ECO:0000256" key="4">
    <source>
        <dbReference type="ARBA" id="ARBA00022833"/>
    </source>
</evidence>
<keyword evidence="3 6" id="KW-0378">Hydrolase</keyword>
<comment type="cofactor">
    <cofactor evidence="1">
        <name>Zn(2+)</name>
        <dbReference type="ChEBI" id="CHEBI:29105"/>
    </cofactor>
</comment>
<dbReference type="SMART" id="SM00849">
    <property type="entry name" value="Lactamase_B"/>
    <property type="match status" value="1"/>
</dbReference>
<dbReference type="InterPro" id="IPR001279">
    <property type="entry name" value="Metallo-B-lactamas"/>
</dbReference>
<keyword evidence="4" id="KW-0862">Zinc</keyword>
<evidence type="ECO:0000313" key="6">
    <source>
        <dbReference type="EMBL" id="AIE97106.1"/>
    </source>
</evidence>
<proteinExistence type="predicted"/>
<keyword evidence="2" id="KW-0479">Metal-binding</keyword>
<dbReference type="InterPro" id="IPR051453">
    <property type="entry name" value="MBL_Glyoxalase_II"/>
</dbReference>
<dbReference type="GO" id="GO:0004416">
    <property type="term" value="F:hydroxyacylglutathione hydrolase activity"/>
    <property type="evidence" value="ECO:0007669"/>
    <property type="project" value="UniProtKB-EC"/>
</dbReference>